<dbReference type="PROSITE" id="PS51775">
    <property type="entry name" value="GTD_BINDING"/>
    <property type="match status" value="1"/>
</dbReference>
<evidence type="ECO:0000256" key="2">
    <source>
        <dbReference type="ARBA" id="ARBA00022692"/>
    </source>
</evidence>
<dbReference type="InParanoid" id="A0A1D6KWG8"/>
<evidence type="ECO:0000256" key="1">
    <source>
        <dbReference type="ARBA" id="ARBA00004167"/>
    </source>
</evidence>
<reference evidence="7" key="1">
    <citation type="submission" date="2015-12" db="EMBL/GenBank/DDBJ databases">
        <title>Update maize B73 reference genome by single molecule sequencing technologies.</title>
        <authorList>
            <consortium name="Maize Genome Sequencing Project"/>
            <person name="Ware D."/>
        </authorList>
    </citation>
    <scope>NUCLEOTIDE SEQUENCE [LARGE SCALE GENOMIC DNA]</scope>
    <source>
        <tissue evidence="7">Seedling</tissue>
    </source>
</reference>
<dbReference type="InterPro" id="IPR007656">
    <property type="entry name" value="GTD-bd"/>
</dbReference>
<protein>
    <submittedName>
        <fullName evidence="7">Myosin-binding protein 3</fullName>
    </submittedName>
</protein>
<dbReference type="PANTHER" id="PTHR31448">
    <property type="entry name" value="MYOSIN-BINDING PROTEIN 2"/>
    <property type="match status" value="1"/>
</dbReference>
<dbReference type="AlphaFoldDB" id="A0A1D6KWG8"/>
<comment type="subcellular location">
    <subcellularLocation>
        <location evidence="1">Membrane</location>
        <topology evidence="1">Single-pass membrane protein</topology>
    </subcellularLocation>
</comment>
<dbReference type="Pfam" id="PF04576">
    <property type="entry name" value="Zein-binding"/>
    <property type="match status" value="1"/>
</dbReference>
<dbReference type="EMBL" id="CM007647">
    <property type="protein sequence ID" value="ONM06813.1"/>
    <property type="molecule type" value="Genomic_DNA"/>
</dbReference>
<keyword evidence="4" id="KW-0472">Membrane</keyword>
<evidence type="ECO:0000256" key="3">
    <source>
        <dbReference type="ARBA" id="ARBA00022989"/>
    </source>
</evidence>
<dbReference type="PANTHER" id="PTHR31448:SF3">
    <property type="entry name" value="MYOSIN-BINDING PROTEIN 2"/>
    <property type="match status" value="1"/>
</dbReference>
<accession>A0A1D6KWG8</accession>
<feature type="coiled-coil region" evidence="5">
    <location>
        <begin position="4"/>
        <end position="69"/>
    </location>
</feature>
<dbReference type="GO" id="GO:0016020">
    <property type="term" value="C:membrane"/>
    <property type="evidence" value="ECO:0007669"/>
    <property type="project" value="UniProtKB-SubCell"/>
</dbReference>
<keyword evidence="2" id="KW-0812">Transmembrane</keyword>
<feature type="compositionally biased region" description="Low complexity" evidence="6">
    <location>
        <begin position="80"/>
        <end position="94"/>
    </location>
</feature>
<sequence>MAMINRLQEEMAAIQIKTLQYQRMEEQSEYDQGSLQLLIQLVSKWARDEQELERDLELYRQKVQHYEDKERRTMSFKANGVSPSGSGTFVSSSGEDSDGHSDDYYKLSDSRDGGNVWSSSDAALSSMRDQDGTKHLAALDDSLTYFEVERLYPGGTRDV</sequence>
<organism evidence="7">
    <name type="scientific">Zea mays</name>
    <name type="common">Maize</name>
    <dbReference type="NCBI Taxonomy" id="4577"/>
    <lineage>
        <taxon>Eukaryota</taxon>
        <taxon>Viridiplantae</taxon>
        <taxon>Streptophyta</taxon>
        <taxon>Embryophyta</taxon>
        <taxon>Tracheophyta</taxon>
        <taxon>Spermatophyta</taxon>
        <taxon>Magnoliopsida</taxon>
        <taxon>Liliopsida</taxon>
        <taxon>Poales</taxon>
        <taxon>Poaceae</taxon>
        <taxon>PACMAD clade</taxon>
        <taxon>Panicoideae</taxon>
        <taxon>Andropogonodae</taxon>
        <taxon>Andropogoneae</taxon>
        <taxon>Tripsacinae</taxon>
        <taxon>Zea</taxon>
    </lineage>
</organism>
<evidence type="ECO:0000256" key="5">
    <source>
        <dbReference type="SAM" id="Coils"/>
    </source>
</evidence>
<dbReference type="STRING" id="4577.A0A1D6KWG8"/>
<proteinExistence type="predicted"/>
<feature type="region of interest" description="Disordered" evidence="6">
    <location>
        <begin position="69"/>
        <end position="120"/>
    </location>
</feature>
<dbReference type="InterPro" id="IPR039306">
    <property type="entry name" value="MYOB"/>
</dbReference>
<keyword evidence="5" id="KW-0175">Coiled coil</keyword>
<dbReference type="GO" id="GO:0080115">
    <property type="term" value="F:myosin XI tail binding"/>
    <property type="evidence" value="ECO:0007669"/>
    <property type="project" value="UniProtKB-ARBA"/>
</dbReference>
<name>A0A1D6KWG8_MAIZE</name>
<evidence type="ECO:0000313" key="7">
    <source>
        <dbReference type="EMBL" id="ONM06813.1"/>
    </source>
</evidence>
<gene>
    <name evidence="7" type="ORF">ZEAMMB73_Zm00001d033125</name>
</gene>
<evidence type="ECO:0000256" key="6">
    <source>
        <dbReference type="SAM" id="MobiDB-lite"/>
    </source>
</evidence>
<evidence type="ECO:0000256" key="4">
    <source>
        <dbReference type="ARBA" id="ARBA00023136"/>
    </source>
</evidence>
<feature type="compositionally biased region" description="Basic and acidic residues" evidence="6">
    <location>
        <begin position="97"/>
        <end position="112"/>
    </location>
</feature>
<keyword evidence="3" id="KW-1133">Transmembrane helix</keyword>
<dbReference type="SMR" id="A0A1D6KWG8"/>